<protein>
    <submittedName>
        <fullName evidence="1">Uncharacterized protein</fullName>
    </submittedName>
</protein>
<dbReference type="SUPFAM" id="SSF51126">
    <property type="entry name" value="Pectin lyase-like"/>
    <property type="match status" value="1"/>
</dbReference>
<accession>A0A9X3AE39</accession>
<dbReference type="InterPro" id="IPR011050">
    <property type="entry name" value="Pectin_lyase_fold/virulence"/>
</dbReference>
<evidence type="ECO:0000313" key="2">
    <source>
        <dbReference type="Proteomes" id="UP001147830"/>
    </source>
</evidence>
<evidence type="ECO:0000313" key="1">
    <source>
        <dbReference type="EMBL" id="MCT7357857.1"/>
    </source>
</evidence>
<proteinExistence type="predicted"/>
<reference evidence="1" key="1">
    <citation type="journal article" date="2022" name="Front. Microbiol.">
        <title>Genome-based taxonomic rearrangement of Oceanobacter-related bacteria including the description of Thalassolituus hydrocarbonoclasticus sp. nov. and Thalassolituus pacificus sp. nov. and emended description of the genus Thalassolituus.</title>
        <authorList>
            <person name="Dong C."/>
            <person name="Wei L."/>
            <person name="Wang J."/>
            <person name="Lai Q."/>
            <person name="Huang Z."/>
            <person name="Shao Z."/>
        </authorList>
    </citation>
    <scope>NUCLEOTIDE SEQUENCE</scope>
    <source>
        <strain evidence="1">59MF3M-4</strain>
    </source>
</reference>
<dbReference type="EMBL" id="JAOANI010000009">
    <property type="protein sequence ID" value="MCT7357857.1"/>
    <property type="molecule type" value="Genomic_DNA"/>
</dbReference>
<dbReference type="Proteomes" id="UP001147830">
    <property type="component" value="Unassembled WGS sequence"/>
</dbReference>
<dbReference type="PANTHER" id="PTHR41339">
    <property type="entry name" value="LIPL48"/>
    <property type="match status" value="1"/>
</dbReference>
<organism evidence="1 2">
    <name type="scientific">Thalassolituus pacificus</name>
    <dbReference type="NCBI Taxonomy" id="2975440"/>
    <lineage>
        <taxon>Bacteria</taxon>
        <taxon>Pseudomonadati</taxon>
        <taxon>Pseudomonadota</taxon>
        <taxon>Gammaproteobacteria</taxon>
        <taxon>Oceanospirillales</taxon>
        <taxon>Oceanospirillaceae</taxon>
        <taxon>Thalassolituus</taxon>
    </lineage>
</organism>
<comment type="caution">
    <text evidence="1">The sequence shown here is derived from an EMBL/GenBank/DDBJ whole genome shotgun (WGS) entry which is preliminary data.</text>
</comment>
<gene>
    <name evidence="1" type="ORF">NYR02_02330</name>
</gene>
<dbReference type="RefSeq" id="WP_260974786.1">
    <property type="nucleotide sequence ID" value="NZ_JAOANI010000009.1"/>
</dbReference>
<keyword evidence="2" id="KW-1185">Reference proteome</keyword>
<reference evidence="1" key="2">
    <citation type="submission" date="2022-08" db="EMBL/GenBank/DDBJ databases">
        <authorList>
            <person name="Dong C."/>
        </authorList>
    </citation>
    <scope>NUCLEOTIDE SEQUENCE</scope>
    <source>
        <strain evidence="1">59MF3M-4</strain>
    </source>
</reference>
<dbReference type="PANTHER" id="PTHR41339:SF1">
    <property type="entry name" value="SECRETED PROTEIN"/>
    <property type="match status" value="1"/>
</dbReference>
<name>A0A9X3AE39_9GAMM</name>
<sequence>MNFKYWTPKKMMGGIMLFKKYPRASEYSGLKLIPKLGVLSAVLLLASCGADVSDETAMQESLEVSLAQCEILQYGVVGTATDPVQVNGEEFNACLLNKDIGQLSNTRDITNNLNTISLKQTWNYKPLVWVLDGVYEFGESKEYETLDQLLAERVNFSVELYAKPGSVVILHRNAQLTANILSLDDNNTGGGEWGGVVINGIGYSPECPATSSPDQLCNIKGPFGYYGGVAKDTDLTAYGMSFNSTNTKGFPGLYSLNSGDGSVIGEAGEEVSVSLENYAGGTIHAAVTAYAPAASQTGGVIAYSGSNGLQVHGGSYNIVNGNPVSPIPYITNISATALELNNYQGDIAARIRHDSLTSALVVKGGQVNLSNLSLFDQYNQAGVAISVASAAKVTLDDALVQGFDTCLAPQDSASQISVGSALFNCSNITNNTSNALAAIADATDLITGADALLSYIWAVGNSSLNFANVEDPSQLGAGNASVLGVYSPAILFPECMGVGTLAEDTLVVGGMPYQICDLTNVDQSATLYSNFSIEGRLDNGGKPDYYPKKIAWRINGQVQVGTDFAPLNSAERAAALASPVQLTLPAGTTLLATSNNDSELLIQPDARLRVAGSAEAPVVVGVAGLTAGDITSGWRGITVNGAAGSAKQLDIQYLRLYDTGEDGQAAFTLNEVGADSNITYLDIYGAGADGLNINGGAANFDHLLMANIAGDQIQWQNGYQGTIETAVISPGDNSTGAVLHGINNNADYDAMPRSRPVITNITAAGFGSANTAVLLEQGSGLLMFNSVFSDFATCLDIDDAETAALQSSDPLGILFDGVIFSCENTLADESESGGYDYGYTVVSASGVVEEDPVLNTGYLITGNVSVSLVDLSNYAALLGDAYHHLGGGAYIGAVADDGDDWYSNWSDSVVIAPDSECNDLGMMVGADLYLMDYRNQVDVDINGDGAVERGYAAQITCRILGGTYTEDRTLSKYTGLAGEAVASAIEAGETDMTSVLAPGYIVLGSNTNDIYWVDEPIVPVVPTTWTVKGEIHIGEGHQQITDVAAVADMKANPVTLTIDAGVVLTAESENSVLHITRAGYLNMRGEAEFKDSNDNPEDTKGYIELDIPLVIDGFARHNQCPEAATAEAGTRICNIEGQYGYYGGYDNDFVNFDMRYFYQNSTLRLNATGSATIDNSIFRNSSDAGEEYTGVDQISIDGGSTNFNHLYQQSSSGHWGSFLYWNHGYQGTLQYISASPSFLYGSSYSPDPVLMDESGQILYPLLRGDNVTDAELLEAGSLVALPRSMPTIANMTIAIYEFAEYEQVSPAVGLGNDTGLFIYNSAFGTSERFMDRGRNFDLCFYIDETIKPQLDDTLVVNNLAANCKAFSNNPDGGGNLVDLLAVSDTSSFKHYYAALSGKGPGNYDGGVVPGVTAPPKHGDYYPAPEVMKGPDLIWNDSTDAWPLNYSSSKTVNASVIETNGYIGAFDYSLIFNSGTDITD</sequence>